<evidence type="ECO:0000313" key="4">
    <source>
        <dbReference type="Proteomes" id="UP000199607"/>
    </source>
</evidence>
<feature type="transmembrane region" description="Helical" evidence="2">
    <location>
        <begin position="134"/>
        <end position="156"/>
    </location>
</feature>
<keyword evidence="4" id="KW-1185">Reference proteome</keyword>
<feature type="transmembrane region" description="Helical" evidence="2">
    <location>
        <begin position="45"/>
        <end position="67"/>
    </location>
</feature>
<feature type="transmembrane region" description="Helical" evidence="2">
    <location>
        <begin position="73"/>
        <end position="94"/>
    </location>
</feature>
<dbReference type="AlphaFoldDB" id="A0A1I4CK12"/>
<proteinExistence type="predicted"/>
<dbReference type="STRING" id="553466.SAMN04487950_1233"/>
<keyword evidence="2" id="KW-0812">Transmembrane</keyword>
<evidence type="ECO:0000256" key="2">
    <source>
        <dbReference type="SAM" id="Phobius"/>
    </source>
</evidence>
<keyword evidence="2" id="KW-0472">Membrane</keyword>
<reference evidence="4" key="1">
    <citation type="submission" date="2016-10" db="EMBL/GenBank/DDBJ databases">
        <authorList>
            <person name="Varghese N."/>
            <person name="Submissions S."/>
        </authorList>
    </citation>
    <scope>NUCLEOTIDE SEQUENCE [LARGE SCALE GENOMIC DNA]</scope>
    <source>
        <strain evidence="4">CGMCC 1.7738</strain>
    </source>
</reference>
<evidence type="ECO:0000256" key="1">
    <source>
        <dbReference type="SAM" id="MobiDB-lite"/>
    </source>
</evidence>
<sequence length="169" mass="17321">MQRSDEVERSRSTLDEIPSTSSDADTAHSTAGASDGRMAGTRRRLGNLFSVKVFLGTLLLAVAGMAVGGAIPIIGFFGRFAGLFAVGFLVGLVASRRRYLEVGAAGAVASGLGFLLSTLGSAFLPVAADLLARYGVAIAGGGAVAGMLVVVLGHYFGRDLRDGVTRDID</sequence>
<evidence type="ECO:0000313" key="3">
    <source>
        <dbReference type="EMBL" id="SFK81604.1"/>
    </source>
</evidence>
<feature type="transmembrane region" description="Helical" evidence="2">
    <location>
        <begin position="106"/>
        <end position="128"/>
    </location>
</feature>
<dbReference type="Proteomes" id="UP000199607">
    <property type="component" value="Unassembled WGS sequence"/>
</dbReference>
<feature type="compositionally biased region" description="Low complexity" evidence="1">
    <location>
        <begin position="19"/>
        <end position="35"/>
    </location>
</feature>
<gene>
    <name evidence="3" type="ORF">SAMN04487950_1233</name>
</gene>
<name>A0A1I4CK12_9EURY</name>
<dbReference type="EMBL" id="FOTC01000001">
    <property type="protein sequence ID" value="SFK81604.1"/>
    <property type="molecule type" value="Genomic_DNA"/>
</dbReference>
<keyword evidence="2" id="KW-1133">Transmembrane helix</keyword>
<organism evidence="3 4">
    <name type="scientific">Halogranum rubrum</name>
    <dbReference type="NCBI Taxonomy" id="553466"/>
    <lineage>
        <taxon>Archaea</taxon>
        <taxon>Methanobacteriati</taxon>
        <taxon>Methanobacteriota</taxon>
        <taxon>Stenosarchaea group</taxon>
        <taxon>Halobacteria</taxon>
        <taxon>Halobacteriales</taxon>
        <taxon>Haloferacaceae</taxon>
    </lineage>
</organism>
<protein>
    <submittedName>
        <fullName evidence="3">Uncharacterized protein</fullName>
    </submittedName>
</protein>
<feature type="region of interest" description="Disordered" evidence="1">
    <location>
        <begin position="1"/>
        <end position="38"/>
    </location>
</feature>
<feature type="compositionally biased region" description="Basic and acidic residues" evidence="1">
    <location>
        <begin position="1"/>
        <end position="14"/>
    </location>
</feature>
<dbReference type="RefSeq" id="WP_089867062.1">
    <property type="nucleotide sequence ID" value="NZ_FOTC01000001.1"/>
</dbReference>
<accession>A0A1I4CK12</accession>